<feature type="transmembrane region" description="Helical" evidence="1">
    <location>
        <begin position="6"/>
        <end position="30"/>
    </location>
</feature>
<reference evidence="2 3" key="1">
    <citation type="journal article" date="2020" name="Microb. Ecol.">
        <title>Ecogenomics of the Marine Benthic Filamentous Cyanobacterium Adonisia.</title>
        <authorList>
            <person name="Walter J.M."/>
            <person name="Coutinho F.H."/>
            <person name="Leomil L."/>
            <person name="Hargreaves P.I."/>
            <person name="Campeao M.E."/>
            <person name="Vieira V.V."/>
            <person name="Silva B.S."/>
            <person name="Fistarol G.O."/>
            <person name="Salomon P.S."/>
            <person name="Sawabe T."/>
            <person name="Mino S."/>
            <person name="Hosokawa M."/>
            <person name="Miyashita H."/>
            <person name="Maruyama F."/>
            <person name="van Verk M.C."/>
            <person name="Dutilh B.E."/>
            <person name="Thompson C.C."/>
            <person name="Thompson F.L."/>
        </authorList>
    </citation>
    <scope>NUCLEOTIDE SEQUENCE [LARGE SCALE GENOMIC DNA]</scope>
    <source>
        <strain evidence="2 3">CCMR0081</strain>
    </source>
</reference>
<evidence type="ECO:0000313" key="2">
    <source>
        <dbReference type="EMBL" id="NEZ56464.1"/>
    </source>
</evidence>
<dbReference type="EMBL" id="QXHD01000004">
    <property type="protein sequence ID" value="NEZ56464.1"/>
    <property type="molecule type" value="Genomic_DNA"/>
</dbReference>
<name>A0A6M0RJS1_9CYAN</name>
<protein>
    <submittedName>
        <fullName evidence="2">Uncharacterized protein</fullName>
    </submittedName>
</protein>
<accession>A0A6M0RJS1</accession>
<proteinExistence type="predicted"/>
<keyword evidence="3" id="KW-1185">Reference proteome</keyword>
<dbReference type="Proteomes" id="UP000481033">
    <property type="component" value="Unassembled WGS sequence"/>
</dbReference>
<feature type="transmembrane region" description="Helical" evidence="1">
    <location>
        <begin position="39"/>
        <end position="58"/>
    </location>
</feature>
<organism evidence="2 3">
    <name type="scientific">Adonisia turfae CCMR0081</name>
    <dbReference type="NCBI Taxonomy" id="2292702"/>
    <lineage>
        <taxon>Bacteria</taxon>
        <taxon>Bacillati</taxon>
        <taxon>Cyanobacteriota</taxon>
        <taxon>Adonisia</taxon>
        <taxon>Adonisia turfae</taxon>
    </lineage>
</organism>
<dbReference type="AlphaFoldDB" id="A0A6M0RJS1"/>
<comment type="caution">
    <text evidence="2">The sequence shown here is derived from an EMBL/GenBank/DDBJ whole genome shotgun (WGS) entry which is preliminary data.</text>
</comment>
<keyword evidence="1" id="KW-0472">Membrane</keyword>
<gene>
    <name evidence="2" type="ORF">DXZ20_12420</name>
</gene>
<keyword evidence="1" id="KW-1133">Transmembrane helix</keyword>
<keyword evidence="1" id="KW-0812">Transmembrane</keyword>
<evidence type="ECO:0000256" key="1">
    <source>
        <dbReference type="SAM" id="Phobius"/>
    </source>
</evidence>
<dbReference type="RefSeq" id="WP_163698474.1">
    <property type="nucleotide sequence ID" value="NZ_QXHD01000004.1"/>
</dbReference>
<evidence type="ECO:0000313" key="3">
    <source>
        <dbReference type="Proteomes" id="UP000481033"/>
    </source>
</evidence>
<sequence>MVNLYIIVVDVILSGLGGFGAGALCILLFFGDTTPEHRWYILSVSSGIFAAGGFMKALDEIQFFPSLLRVLLSLFRRR</sequence>